<dbReference type="SUPFAM" id="SSF103473">
    <property type="entry name" value="MFS general substrate transporter"/>
    <property type="match status" value="1"/>
</dbReference>
<keyword evidence="3 5" id="KW-1133">Transmembrane helix</keyword>
<dbReference type="GO" id="GO:0022857">
    <property type="term" value="F:transmembrane transporter activity"/>
    <property type="evidence" value="ECO:0007669"/>
    <property type="project" value="InterPro"/>
</dbReference>
<feature type="transmembrane region" description="Helical" evidence="5">
    <location>
        <begin position="213"/>
        <end position="236"/>
    </location>
</feature>
<feature type="transmembrane region" description="Helical" evidence="5">
    <location>
        <begin position="100"/>
        <end position="119"/>
    </location>
</feature>
<sequence length="260" mass="27249">MLVAMVFGLFMPMLDNLVVNVALPTIQRRLGAGISELQWIIDAYTLTFAAFMLTGGTLADHYGRKRLFLIGLSIFTLGSLACGLSSGIQELIAFRALQGLGATMLLPGSLSILTATFAGRERGAAIGIWSASSGLAVAIGPLVGGFLVQHVGWQAIFFVNVPIGVLALALTVVVVPESRDTARGRRLDPPGVLTGTLGLFALVYATIEGNSRGWTNGVILGAFALAAVLLAAFVWIEAHRTSPMLPLGFFRVPTLAAAIG</sequence>
<comment type="subcellular location">
    <subcellularLocation>
        <location evidence="1">Membrane</location>
        <topology evidence="1">Multi-pass membrane protein</topology>
    </subcellularLocation>
</comment>
<proteinExistence type="predicted"/>
<dbReference type="EMBL" id="AUZY01012294">
    <property type="protein sequence ID" value="EQD30522.1"/>
    <property type="molecule type" value="Genomic_DNA"/>
</dbReference>
<dbReference type="PROSITE" id="PS00216">
    <property type="entry name" value="SUGAR_TRANSPORT_1"/>
    <property type="match status" value="1"/>
</dbReference>
<feature type="transmembrane region" description="Helical" evidence="5">
    <location>
        <begin position="153"/>
        <end position="175"/>
    </location>
</feature>
<feature type="transmembrane region" description="Helical" evidence="5">
    <location>
        <begin position="36"/>
        <end position="55"/>
    </location>
</feature>
<evidence type="ECO:0000259" key="6">
    <source>
        <dbReference type="PROSITE" id="PS50850"/>
    </source>
</evidence>
<evidence type="ECO:0000313" key="7">
    <source>
        <dbReference type="EMBL" id="EQD30522.1"/>
    </source>
</evidence>
<dbReference type="AlphaFoldDB" id="T0YF87"/>
<gene>
    <name evidence="7" type="ORF">B1B_18360</name>
</gene>
<reference evidence="7" key="2">
    <citation type="journal article" date="2014" name="ISME J.">
        <title>Microbial stratification in low pH oxic and suboxic macroscopic growths along an acid mine drainage.</title>
        <authorList>
            <person name="Mendez-Garcia C."/>
            <person name="Mesa V."/>
            <person name="Sprenger R.R."/>
            <person name="Richter M."/>
            <person name="Diez M.S."/>
            <person name="Solano J."/>
            <person name="Bargiela R."/>
            <person name="Golyshina O.V."/>
            <person name="Manteca A."/>
            <person name="Ramos J.L."/>
            <person name="Gallego J.R."/>
            <person name="Llorente I."/>
            <person name="Martins Dos Santos V.A."/>
            <person name="Jensen O.N."/>
            <person name="Pelaez A.I."/>
            <person name="Sanchez J."/>
            <person name="Ferrer M."/>
        </authorList>
    </citation>
    <scope>NUCLEOTIDE SEQUENCE</scope>
</reference>
<dbReference type="CDD" id="cd17321">
    <property type="entry name" value="MFS_MMR_MDR_like"/>
    <property type="match status" value="1"/>
</dbReference>
<dbReference type="PANTHER" id="PTHR42718:SF42">
    <property type="entry name" value="EXPORT PROTEIN"/>
    <property type="match status" value="1"/>
</dbReference>
<evidence type="ECO:0000256" key="1">
    <source>
        <dbReference type="ARBA" id="ARBA00004141"/>
    </source>
</evidence>
<dbReference type="PRINTS" id="PR01036">
    <property type="entry name" value="TCRTETB"/>
</dbReference>
<evidence type="ECO:0000256" key="4">
    <source>
        <dbReference type="ARBA" id="ARBA00023136"/>
    </source>
</evidence>
<dbReference type="InterPro" id="IPR020846">
    <property type="entry name" value="MFS_dom"/>
</dbReference>
<name>T0YF87_9ZZZZ</name>
<evidence type="ECO:0000256" key="3">
    <source>
        <dbReference type="ARBA" id="ARBA00022989"/>
    </source>
</evidence>
<evidence type="ECO:0000256" key="2">
    <source>
        <dbReference type="ARBA" id="ARBA00022692"/>
    </source>
</evidence>
<evidence type="ECO:0000256" key="5">
    <source>
        <dbReference type="SAM" id="Phobius"/>
    </source>
</evidence>
<feature type="transmembrane region" description="Helical" evidence="5">
    <location>
        <begin position="126"/>
        <end position="147"/>
    </location>
</feature>
<keyword evidence="4 5" id="KW-0472">Membrane</keyword>
<feature type="non-terminal residue" evidence="7">
    <location>
        <position position="260"/>
    </location>
</feature>
<comment type="caution">
    <text evidence="7">The sequence shown here is derived from an EMBL/GenBank/DDBJ whole genome shotgun (WGS) entry which is preliminary data.</text>
</comment>
<dbReference type="Gene3D" id="1.20.1720.10">
    <property type="entry name" value="Multidrug resistance protein D"/>
    <property type="match status" value="1"/>
</dbReference>
<dbReference type="PROSITE" id="PS50850">
    <property type="entry name" value="MFS"/>
    <property type="match status" value="1"/>
</dbReference>
<dbReference type="GO" id="GO:0016020">
    <property type="term" value="C:membrane"/>
    <property type="evidence" value="ECO:0007669"/>
    <property type="project" value="UniProtKB-SubCell"/>
</dbReference>
<accession>T0YF87</accession>
<dbReference type="Pfam" id="PF07690">
    <property type="entry name" value="MFS_1"/>
    <property type="match status" value="1"/>
</dbReference>
<dbReference type="InterPro" id="IPR011701">
    <property type="entry name" value="MFS"/>
</dbReference>
<dbReference type="InterPro" id="IPR036259">
    <property type="entry name" value="MFS_trans_sf"/>
</dbReference>
<protein>
    <submittedName>
        <fullName evidence="7">Drug resistance transporter, EmrB/QacA subfamily</fullName>
    </submittedName>
</protein>
<organism evidence="7">
    <name type="scientific">mine drainage metagenome</name>
    <dbReference type="NCBI Taxonomy" id="410659"/>
    <lineage>
        <taxon>unclassified sequences</taxon>
        <taxon>metagenomes</taxon>
        <taxon>ecological metagenomes</taxon>
    </lineage>
</organism>
<keyword evidence="2 5" id="KW-0812">Transmembrane</keyword>
<feature type="transmembrane region" description="Helical" evidence="5">
    <location>
        <begin position="67"/>
        <end position="88"/>
    </location>
</feature>
<dbReference type="PANTHER" id="PTHR42718">
    <property type="entry name" value="MAJOR FACILITATOR SUPERFAMILY MULTIDRUG TRANSPORTER MFSC"/>
    <property type="match status" value="1"/>
</dbReference>
<feature type="domain" description="Major facilitator superfamily (MFS) profile" evidence="6">
    <location>
        <begin position="1"/>
        <end position="260"/>
    </location>
</feature>
<reference evidence="7" key="1">
    <citation type="submission" date="2013-08" db="EMBL/GenBank/DDBJ databases">
        <authorList>
            <person name="Mendez C."/>
            <person name="Richter M."/>
            <person name="Ferrer M."/>
            <person name="Sanchez J."/>
        </authorList>
    </citation>
    <scope>NUCLEOTIDE SEQUENCE</scope>
</reference>
<dbReference type="InterPro" id="IPR005829">
    <property type="entry name" value="Sugar_transporter_CS"/>
</dbReference>